<organism evidence="1 2">
    <name type="scientific">Antricoccus suffuscus</name>
    <dbReference type="NCBI Taxonomy" id="1629062"/>
    <lineage>
        <taxon>Bacteria</taxon>
        <taxon>Bacillati</taxon>
        <taxon>Actinomycetota</taxon>
        <taxon>Actinomycetes</taxon>
        <taxon>Geodermatophilales</taxon>
        <taxon>Antricoccaceae</taxon>
        <taxon>Antricoccus</taxon>
    </lineage>
</organism>
<dbReference type="Proteomes" id="UP000237752">
    <property type="component" value="Unassembled WGS sequence"/>
</dbReference>
<comment type="caution">
    <text evidence="1">The sequence shown here is derived from an EMBL/GenBank/DDBJ whole genome shotgun (WGS) entry which is preliminary data.</text>
</comment>
<reference evidence="1 2" key="1">
    <citation type="submission" date="2018-03" db="EMBL/GenBank/DDBJ databases">
        <title>Genomic Encyclopedia of Archaeal and Bacterial Type Strains, Phase II (KMG-II): from individual species to whole genera.</title>
        <authorList>
            <person name="Goeker M."/>
        </authorList>
    </citation>
    <scope>NUCLEOTIDE SEQUENCE [LARGE SCALE GENOMIC DNA]</scope>
    <source>
        <strain evidence="1 2">DSM 100065</strain>
    </source>
</reference>
<gene>
    <name evidence="1" type="ORF">CLV47_11823</name>
</gene>
<evidence type="ECO:0000313" key="2">
    <source>
        <dbReference type="Proteomes" id="UP000237752"/>
    </source>
</evidence>
<proteinExistence type="predicted"/>
<dbReference type="AlphaFoldDB" id="A0A2T0ZTH8"/>
<accession>A0A2T0ZTH8</accession>
<name>A0A2T0ZTH8_9ACTN</name>
<dbReference type="EMBL" id="PVUE01000018">
    <property type="protein sequence ID" value="PRZ39659.1"/>
    <property type="molecule type" value="Genomic_DNA"/>
</dbReference>
<dbReference type="RefSeq" id="WP_106350387.1">
    <property type="nucleotide sequence ID" value="NZ_PVUE01000018.1"/>
</dbReference>
<evidence type="ECO:0000313" key="1">
    <source>
        <dbReference type="EMBL" id="PRZ39659.1"/>
    </source>
</evidence>
<sequence length="87" mass="9923">MYQIRTLDLQDAVSTTISRHRDWSGALRAFCRASIDIRDVLAASDETVDIGLELVDEDGRTCDRVWISHHHGHTDTLSLRWPDPQHA</sequence>
<protein>
    <submittedName>
        <fullName evidence="1">Uncharacterized protein</fullName>
    </submittedName>
</protein>
<keyword evidence="2" id="KW-1185">Reference proteome</keyword>